<dbReference type="OrthoDB" id="3269380at2759"/>
<dbReference type="STRING" id="568069.A0A1J1HYH6"/>
<organism evidence="2 3">
    <name type="scientific">Clunio marinus</name>
    <dbReference type="NCBI Taxonomy" id="568069"/>
    <lineage>
        <taxon>Eukaryota</taxon>
        <taxon>Metazoa</taxon>
        <taxon>Ecdysozoa</taxon>
        <taxon>Arthropoda</taxon>
        <taxon>Hexapoda</taxon>
        <taxon>Insecta</taxon>
        <taxon>Pterygota</taxon>
        <taxon>Neoptera</taxon>
        <taxon>Endopterygota</taxon>
        <taxon>Diptera</taxon>
        <taxon>Nematocera</taxon>
        <taxon>Chironomoidea</taxon>
        <taxon>Chironomidae</taxon>
        <taxon>Clunio</taxon>
    </lineage>
</organism>
<feature type="region of interest" description="Disordered" evidence="1">
    <location>
        <begin position="117"/>
        <end position="193"/>
    </location>
</feature>
<sequence length="193" mass="20282">MASNRIRKAFKCHCGKSYKTSQKLKNHTLLIHSAGSTSDLSLSSSSMSSLNSAQQLSDSASPPLAITSLKSSINLVTMKPSKTINGGAGSSKVIKENIKGDNKIPKLTPMKGYDGLGILTPATSPKNQAQQQQQQQLSTDSNQLLNGTSNVNTLNNGVENLQGIPLTPVSPAPSPSSSTTSTISYHPMKKGDS</sequence>
<protein>
    <submittedName>
        <fullName evidence="2">CLUMA_CG006609, isoform A</fullName>
    </submittedName>
</protein>
<reference evidence="2 3" key="1">
    <citation type="submission" date="2015-04" db="EMBL/GenBank/DDBJ databases">
        <authorList>
            <person name="Syromyatnikov M.Y."/>
            <person name="Popov V.N."/>
        </authorList>
    </citation>
    <scope>NUCLEOTIDE SEQUENCE [LARGE SCALE GENOMIC DNA]</scope>
</reference>
<gene>
    <name evidence="2" type="ORF">CLUMA_CG006609</name>
</gene>
<dbReference type="EMBL" id="CVRI01000036">
    <property type="protein sequence ID" value="CRK93077.1"/>
    <property type="molecule type" value="Genomic_DNA"/>
</dbReference>
<evidence type="ECO:0000313" key="2">
    <source>
        <dbReference type="EMBL" id="CRK93077.1"/>
    </source>
</evidence>
<evidence type="ECO:0000256" key="1">
    <source>
        <dbReference type="SAM" id="MobiDB-lite"/>
    </source>
</evidence>
<dbReference type="AlphaFoldDB" id="A0A1J1HYH6"/>
<evidence type="ECO:0000313" key="3">
    <source>
        <dbReference type="Proteomes" id="UP000183832"/>
    </source>
</evidence>
<proteinExistence type="predicted"/>
<feature type="compositionally biased region" description="Polar residues" evidence="1">
    <location>
        <begin position="137"/>
        <end position="159"/>
    </location>
</feature>
<dbReference type="Proteomes" id="UP000183832">
    <property type="component" value="Unassembled WGS sequence"/>
</dbReference>
<feature type="compositionally biased region" description="Low complexity" evidence="1">
    <location>
        <begin position="175"/>
        <end position="184"/>
    </location>
</feature>
<accession>A0A1J1HYH6</accession>
<keyword evidence="3" id="KW-1185">Reference proteome</keyword>
<name>A0A1J1HYH6_9DIPT</name>